<dbReference type="InterPro" id="IPR025558">
    <property type="entry name" value="DUF4283"/>
</dbReference>
<dbReference type="PANTHER" id="PTHR31286:SF99">
    <property type="entry name" value="DUF4283 DOMAIN-CONTAINING PROTEIN"/>
    <property type="match status" value="1"/>
</dbReference>
<dbReference type="Pfam" id="PF14111">
    <property type="entry name" value="DUF4283"/>
    <property type="match status" value="1"/>
</dbReference>
<dbReference type="EMBL" id="JBBNAG010000007">
    <property type="protein sequence ID" value="KAK9119441.1"/>
    <property type="molecule type" value="Genomic_DNA"/>
</dbReference>
<dbReference type="Proteomes" id="UP001419268">
    <property type="component" value="Unassembled WGS sequence"/>
</dbReference>
<evidence type="ECO:0000256" key="1">
    <source>
        <dbReference type="SAM" id="MobiDB-lite"/>
    </source>
</evidence>
<sequence length="255" mass="29411">MVSQTGVETPPTVSHRDKLLEKKPTNNDSYGMDKDTDSPGRPPTLLDEPDDESKDDLIEKRLVLDERTIDRISRHWLCSVIFTVMGRTVNTNYLSSRLQLTWNLTGEMAILDIGHGYFITKFETNEDYLRLLTESPWVVMDHYIVVYKWQSNFQAENADIHTAPVWIRLQDISMECYDEPIFHRIGNLICKYIRSDRTTMLAEKGRFAPICVEVDLKMPLTTKVTIVGRTSKVLEGGIRKPPYGLLHMRQIRPPA</sequence>
<dbReference type="PANTHER" id="PTHR31286">
    <property type="entry name" value="GLYCINE-RICH CELL WALL STRUCTURAL PROTEIN 1.8-LIKE"/>
    <property type="match status" value="1"/>
</dbReference>
<dbReference type="InterPro" id="IPR040256">
    <property type="entry name" value="At4g02000-like"/>
</dbReference>
<evidence type="ECO:0000313" key="3">
    <source>
        <dbReference type="EMBL" id="KAK9119441.1"/>
    </source>
</evidence>
<feature type="domain" description="DUF4283" evidence="2">
    <location>
        <begin position="76"/>
        <end position="156"/>
    </location>
</feature>
<keyword evidence="4" id="KW-1185">Reference proteome</keyword>
<feature type="region of interest" description="Disordered" evidence="1">
    <location>
        <begin position="1"/>
        <end position="53"/>
    </location>
</feature>
<organism evidence="3 4">
    <name type="scientific">Stephania cephalantha</name>
    <dbReference type="NCBI Taxonomy" id="152367"/>
    <lineage>
        <taxon>Eukaryota</taxon>
        <taxon>Viridiplantae</taxon>
        <taxon>Streptophyta</taxon>
        <taxon>Embryophyta</taxon>
        <taxon>Tracheophyta</taxon>
        <taxon>Spermatophyta</taxon>
        <taxon>Magnoliopsida</taxon>
        <taxon>Ranunculales</taxon>
        <taxon>Menispermaceae</taxon>
        <taxon>Menispermoideae</taxon>
        <taxon>Cissampelideae</taxon>
        <taxon>Stephania</taxon>
    </lineage>
</organism>
<dbReference type="AlphaFoldDB" id="A0AAP0NX12"/>
<comment type="caution">
    <text evidence="3">The sequence shown here is derived from an EMBL/GenBank/DDBJ whole genome shotgun (WGS) entry which is preliminary data.</text>
</comment>
<name>A0AAP0NX12_9MAGN</name>
<evidence type="ECO:0000259" key="2">
    <source>
        <dbReference type="Pfam" id="PF14111"/>
    </source>
</evidence>
<feature type="compositionally biased region" description="Basic and acidic residues" evidence="1">
    <location>
        <begin position="14"/>
        <end position="38"/>
    </location>
</feature>
<accession>A0AAP0NX12</accession>
<reference evidence="3 4" key="1">
    <citation type="submission" date="2024-01" db="EMBL/GenBank/DDBJ databases">
        <title>Genome assemblies of Stephania.</title>
        <authorList>
            <person name="Yang L."/>
        </authorList>
    </citation>
    <scope>NUCLEOTIDE SEQUENCE [LARGE SCALE GENOMIC DNA]</scope>
    <source>
        <strain evidence="3">JXDWG</strain>
        <tissue evidence="3">Leaf</tissue>
    </source>
</reference>
<gene>
    <name evidence="3" type="ORF">Scep_017534</name>
</gene>
<proteinExistence type="predicted"/>
<evidence type="ECO:0000313" key="4">
    <source>
        <dbReference type="Proteomes" id="UP001419268"/>
    </source>
</evidence>
<protein>
    <recommendedName>
        <fullName evidence="2">DUF4283 domain-containing protein</fullName>
    </recommendedName>
</protein>